<dbReference type="STRING" id="1156417.Y919_02295"/>
<organism evidence="2 3">
    <name type="scientific">Caloranaerobacter azorensis H53214</name>
    <dbReference type="NCBI Taxonomy" id="1156417"/>
    <lineage>
        <taxon>Bacteria</taxon>
        <taxon>Bacillati</taxon>
        <taxon>Bacillota</taxon>
        <taxon>Tissierellia</taxon>
        <taxon>Tissierellales</taxon>
        <taxon>Thermohalobacteraceae</taxon>
        <taxon>Caloranaerobacter</taxon>
    </lineage>
</organism>
<dbReference type="NCBIfam" id="NF033484">
    <property type="entry name" value="Stp1_PP2C_phos"/>
    <property type="match status" value="1"/>
</dbReference>
<protein>
    <submittedName>
        <fullName evidence="2">Serine/threonine protein phosphatase</fullName>
    </submittedName>
</protein>
<dbReference type="PROSITE" id="PS51746">
    <property type="entry name" value="PPM_2"/>
    <property type="match status" value="1"/>
</dbReference>
<dbReference type="Pfam" id="PF13672">
    <property type="entry name" value="PP2C_2"/>
    <property type="match status" value="1"/>
</dbReference>
<sequence length="244" mass="27265">MDVGFCTDTGIVREINQDSYYCSDIDELPLFVVADGMGGQNAGEVASMLAISTMKEVLYEFKDKLLNDEIEIPYFINLALSRANYKIYKQSLENERFSGMGTTVTLAFIKSNKIYIGHVGDSRAYLIRESKLIQLTQDHSLVAELVRNGSITEEEAINHPQKNIITRAIGTEKEVKVDITSRDILTGDIIILCTDGLSNMVNDKDILKIMLSSENMQEACDKLTYIANERGGFDNTTVLAIRIE</sequence>
<dbReference type="PANTHER" id="PTHR47992">
    <property type="entry name" value="PROTEIN PHOSPHATASE"/>
    <property type="match status" value="1"/>
</dbReference>
<name>A0A096CX31_9FIRM</name>
<accession>A0A096CX31</accession>
<dbReference type="InterPro" id="IPR036457">
    <property type="entry name" value="PPM-type-like_dom_sf"/>
</dbReference>
<evidence type="ECO:0000313" key="3">
    <source>
        <dbReference type="Proteomes" id="UP000029622"/>
    </source>
</evidence>
<dbReference type="Proteomes" id="UP000029622">
    <property type="component" value="Unassembled WGS sequence"/>
</dbReference>
<dbReference type="InterPro" id="IPR001932">
    <property type="entry name" value="PPM-type_phosphatase-like_dom"/>
</dbReference>
<comment type="caution">
    <text evidence="2">The sequence shown here is derived from an EMBL/GenBank/DDBJ whole genome shotgun (WGS) entry which is preliminary data.</text>
</comment>
<dbReference type="SMART" id="SM00332">
    <property type="entry name" value="PP2Cc"/>
    <property type="match status" value="1"/>
</dbReference>
<evidence type="ECO:0000313" key="2">
    <source>
        <dbReference type="EMBL" id="KGG81119.1"/>
    </source>
</evidence>
<dbReference type="Gene3D" id="3.60.40.10">
    <property type="entry name" value="PPM-type phosphatase domain"/>
    <property type="match status" value="1"/>
</dbReference>
<dbReference type="SMART" id="SM00331">
    <property type="entry name" value="PP2C_SIG"/>
    <property type="match status" value="1"/>
</dbReference>
<dbReference type="InterPro" id="IPR015655">
    <property type="entry name" value="PP2C"/>
</dbReference>
<dbReference type="CDD" id="cd00143">
    <property type="entry name" value="PP2Cc"/>
    <property type="match status" value="1"/>
</dbReference>
<dbReference type="GO" id="GO:0004722">
    <property type="term" value="F:protein serine/threonine phosphatase activity"/>
    <property type="evidence" value="ECO:0007669"/>
    <property type="project" value="InterPro"/>
</dbReference>
<proteinExistence type="predicted"/>
<dbReference type="SUPFAM" id="SSF81606">
    <property type="entry name" value="PP2C-like"/>
    <property type="match status" value="1"/>
</dbReference>
<dbReference type="AlphaFoldDB" id="A0A096CX31"/>
<dbReference type="EMBL" id="AZTB01000006">
    <property type="protein sequence ID" value="KGG81119.1"/>
    <property type="molecule type" value="Genomic_DNA"/>
</dbReference>
<dbReference type="RefSeq" id="WP_035162015.1">
    <property type="nucleotide sequence ID" value="NZ_AZTB01000006.1"/>
</dbReference>
<reference evidence="2 3" key="1">
    <citation type="submission" date="2013-12" db="EMBL/GenBank/DDBJ databases">
        <title>Draft genome sequence of Caloranaerobacter sp. H53214.</title>
        <authorList>
            <person name="Jiang L.J."/>
            <person name="Shao Z.Z."/>
            <person name="Long M.N."/>
        </authorList>
    </citation>
    <scope>NUCLEOTIDE SEQUENCE [LARGE SCALE GENOMIC DNA]</scope>
    <source>
        <strain evidence="2 3">H53214</strain>
    </source>
</reference>
<feature type="domain" description="PPM-type phosphatase" evidence="1">
    <location>
        <begin position="2"/>
        <end position="243"/>
    </location>
</feature>
<gene>
    <name evidence="2" type="ORF">Y919_02295</name>
</gene>
<evidence type="ECO:0000259" key="1">
    <source>
        <dbReference type="PROSITE" id="PS51746"/>
    </source>
</evidence>